<keyword evidence="4" id="KW-1185">Reference proteome</keyword>
<dbReference type="InterPro" id="IPR047057">
    <property type="entry name" value="MerR_fam"/>
</dbReference>
<keyword evidence="1" id="KW-0175">Coiled coil</keyword>
<dbReference type="Proteomes" id="UP000824504">
    <property type="component" value="Chromosome"/>
</dbReference>
<dbReference type="PANTHER" id="PTHR30204:SF58">
    <property type="entry name" value="HTH-TYPE TRANSCRIPTIONAL REGULATOR YFMP"/>
    <property type="match status" value="1"/>
</dbReference>
<gene>
    <name evidence="3" type="ORF">KDB89_01755</name>
</gene>
<dbReference type="SMART" id="SM00422">
    <property type="entry name" value="HTH_MERR"/>
    <property type="match status" value="1"/>
</dbReference>
<organism evidence="3 4">
    <name type="scientific">Tessaracoccus palaemonis</name>
    <dbReference type="NCBI Taxonomy" id="2829499"/>
    <lineage>
        <taxon>Bacteria</taxon>
        <taxon>Bacillati</taxon>
        <taxon>Actinomycetota</taxon>
        <taxon>Actinomycetes</taxon>
        <taxon>Propionibacteriales</taxon>
        <taxon>Propionibacteriaceae</taxon>
        <taxon>Tessaracoccus</taxon>
    </lineage>
</organism>
<dbReference type="PANTHER" id="PTHR30204">
    <property type="entry name" value="REDOX-CYCLING DRUG-SENSING TRANSCRIPTIONAL ACTIVATOR SOXR"/>
    <property type="match status" value="1"/>
</dbReference>
<feature type="domain" description="HTH merR-type" evidence="2">
    <location>
        <begin position="14"/>
        <end position="83"/>
    </location>
</feature>
<dbReference type="RefSeq" id="WP_219082937.1">
    <property type="nucleotide sequence ID" value="NZ_CP079216.1"/>
</dbReference>
<feature type="coiled-coil region" evidence="1">
    <location>
        <begin position="80"/>
        <end position="107"/>
    </location>
</feature>
<dbReference type="Pfam" id="PF13411">
    <property type="entry name" value="MerR_1"/>
    <property type="match status" value="1"/>
</dbReference>
<dbReference type="PROSITE" id="PS50937">
    <property type="entry name" value="HTH_MERR_2"/>
    <property type="match status" value="1"/>
</dbReference>
<dbReference type="CDD" id="cd04766">
    <property type="entry name" value="HTH_HspR"/>
    <property type="match status" value="1"/>
</dbReference>
<accession>A0ABX8SIR6</accession>
<dbReference type="InterPro" id="IPR000551">
    <property type="entry name" value="MerR-type_HTH_dom"/>
</dbReference>
<name>A0ABX8SIR6_9ACTN</name>
<evidence type="ECO:0000256" key="1">
    <source>
        <dbReference type="SAM" id="Coils"/>
    </source>
</evidence>
<reference evidence="3 4" key="1">
    <citation type="submission" date="2021-07" db="EMBL/GenBank/DDBJ databases">
        <title>complete genome sequencing of Tessaracoccus sp.J1M15.</title>
        <authorList>
            <person name="Bae J.-W."/>
            <person name="Kim D.-y."/>
        </authorList>
    </citation>
    <scope>NUCLEOTIDE SEQUENCE [LARGE SCALE GENOMIC DNA]</scope>
    <source>
        <strain evidence="3 4">J1M15</strain>
    </source>
</reference>
<dbReference type="NCBIfam" id="NF047375">
    <property type="entry name" value="HeatShock_HspR"/>
    <property type="match status" value="1"/>
</dbReference>
<evidence type="ECO:0000313" key="4">
    <source>
        <dbReference type="Proteomes" id="UP000824504"/>
    </source>
</evidence>
<protein>
    <submittedName>
        <fullName evidence="3">Helix-turn-helix transcriptional regulator</fullName>
    </submittedName>
</protein>
<evidence type="ECO:0000313" key="3">
    <source>
        <dbReference type="EMBL" id="QXT63236.1"/>
    </source>
</evidence>
<evidence type="ECO:0000259" key="2">
    <source>
        <dbReference type="PROSITE" id="PS50937"/>
    </source>
</evidence>
<sequence>MESLPQPFDPDAAVFTVSVAASLADMHAQTLRGYDRLGLVVPKRARGRGRRYSLRDVAKLRHVQHLSQSEGINLEGIRRILALESDVDALRDQVERLGELVRHLQSDRVARRVFTAESSGAVHHGHFQRSVPLAALPPSTLRTDPSTTTTPPAR</sequence>
<proteinExistence type="predicted"/>
<dbReference type="EMBL" id="CP079216">
    <property type="protein sequence ID" value="QXT63236.1"/>
    <property type="molecule type" value="Genomic_DNA"/>
</dbReference>